<reference evidence="2" key="1">
    <citation type="journal article" date="2021" name="BMC Genomics">
        <title>Chromosome-level genome assembly and manually-curated proteome of model necrotroph Parastagonospora nodorum Sn15 reveals a genome-wide trove of candidate effector homologs, and redundancy of virulence-related functions within an accessory chromosome.</title>
        <authorList>
            <person name="Bertazzoni S."/>
            <person name="Jones D.A.B."/>
            <person name="Phan H.T."/>
            <person name="Tan K.-C."/>
            <person name="Hane J.K."/>
        </authorList>
    </citation>
    <scope>NUCLEOTIDE SEQUENCE [LARGE SCALE GENOMIC DNA]</scope>
    <source>
        <strain evidence="2">SN15 / ATCC MYA-4574 / FGSC 10173)</strain>
    </source>
</reference>
<keyword evidence="2" id="KW-1185">Reference proteome</keyword>
<sequence>MPANDPAVCLEPAHLPAQYIQSRRACPLLTRCTSLAIALPRHPARLCLQQPADVDSVFCLMTSAPATTTAPLCAPPENDAAY</sequence>
<proteinExistence type="predicted"/>
<accession>A0A7U2FCA0</accession>
<dbReference type="AlphaFoldDB" id="A0A7U2FCA0"/>
<protein>
    <submittedName>
        <fullName evidence="1">Uncharacterized protein</fullName>
    </submittedName>
</protein>
<gene>
    <name evidence="1" type="ORF">JI435_113640</name>
</gene>
<organism evidence="1 2">
    <name type="scientific">Phaeosphaeria nodorum (strain SN15 / ATCC MYA-4574 / FGSC 10173)</name>
    <name type="common">Glume blotch fungus</name>
    <name type="synonym">Parastagonospora nodorum</name>
    <dbReference type="NCBI Taxonomy" id="321614"/>
    <lineage>
        <taxon>Eukaryota</taxon>
        <taxon>Fungi</taxon>
        <taxon>Dikarya</taxon>
        <taxon>Ascomycota</taxon>
        <taxon>Pezizomycotina</taxon>
        <taxon>Dothideomycetes</taxon>
        <taxon>Pleosporomycetidae</taxon>
        <taxon>Pleosporales</taxon>
        <taxon>Pleosporineae</taxon>
        <taxon>Phaeosphaeriaceae</taxon>
        <taxon>Parastagonospora</taxon>
    </lineage>
</organism>
<dbReference type="Proteomes" id="UP000663193">
    <property type="component" value="Chromosome 14"/>
</dbReference>
<name>A0A7U2FCA0_PHANO</name>
<evidence type="ECO:0000313" key="1">
    <source>
        <dbReference type="EMBL" id="QRD02611.1"/>
    </source>
</evidence>
<evidence type="ECO:0000313" key="2">
    <source>
        <dbReference type="Proteomes" id="UP000663193"/>
    </source>
</evidence>
<dbReference type="VEuPathDB" id="FungiDB:JI435_113640"/>
<dbReference type="EMBL" id="CP069036">
    <property type="protein sequence ID" value="QRD02611.1"/>
    <property type="molecule type" value="Genomic_DNA"/>
</dbReference>